<evidence type="ECO:0000259" key="4">
    <source>
        <dbReference type="Pfam" id="PF22725"/>
    </source>
</evidence>
<dbReference type="Gene3D" id="3.40.50.720">
    <property type="entry name" value="NAD(P)-binding Rossmann-like Domain"/>
    <property type="match status" value="1"/>
</dbReference>
<dbReference type="InterPro" id="IPR000683">
    <property type="entry name" value="Gfo/Idh/MocA-like_OxRdtase_N"/>
</dbReference>
<dbReference type="EC" id="1.1.1.18" evidence="5"/>
<dbReference type="SUPFAM" id="SSF51735">
    <property type="entry name" value="NAD(P)-binding Rossmann-fold domains"/>
    <property type="match status" value="1"/>
</dbReference>
<dbReference type="Proteomes" id="UP000670947">
    <property type="component" value="Unassembled WGS sequence"/>
</dbReference>
<evidence type="ECO:0000256" key="1">
    <source>
        <dbReference type="ARBA" id="ARBA00010928"/>
    </source>
</evidence>
<organism evidence="5 6">
    <name type="scientific">Paenibacillus artemisiicola</name>
    <dbReference type="NCBI Taxonomy" id="1172618"/>
    <lineage>
        <taxon>Bacteria</taxon>
        <taxon>Bacillati</taxon>
        <taxon>Bacillota</taxon>
        <taxon>Bacilli</taxon>
        <taxon>Bacillales</taxon>
        <taxon>Paenibacillaceae</taxon>
        <taxon>Paenibacillus</taxon>
    </lineage>
</organism>
<evidence type="ECO:0000259" key="3">
    <source>
        <dbReference type="Pfam" id="PF01408"/>
    </source>
</evidence>
<keyword evidence="2 5" id="KW-0560">Oxidoreductase</keyword>
<accession>A0ABS3WJ90</accession>
<dbReference type="GO" id="GO:0050112">
    <property type="term" value="F:inositol 2-dehydrogenase (NAD+) activity"/>
    <property type="evidence" value="ECO:0007669"/>
    <property type="project" value="UniProtKB-EC"/>
</dbReference>
<reference evidence="5 6" key="1">
    <citation type="submission" date="2021-03" db="EMBL/GenBank/DDBJ databases">
        <title>Paenibacillus artemisicola MWE-103 whole genome sequence.</title>
        <authorList>
            <person name="Ham Y.J."/>
        </authorList>
    </citation>
    <scope>NUCLEOTIDE SEQUENCE [LARGE SCALE GENOMIC DNA]</scope>
    <source>
        <strain evidence="5 6">MWE-103</strain>
    </source>
</reference>
<evidence type="ECO:0000256" key="2">
    <source>
        <dbReference type="ARBA" id="ARBA00023002"/>
    </source>
</evidence>
<dbReference type="PANTHER" id="PTHR42840:SF3">
    <property type="entry name" value="BINDING ROSSMANN FOLD OXIDOREDUCTASE, PUTATIVE (AFU_ORTHOLOGUE AFUA_2G10240)-RELATED"/>
    <property type="match status" value="1"/>
</dbReference>
<evidence type="ECO:0000313" key="6">
    <source>
        <dbReference type="Proteomes" id="UP000670947"/>
    </source>
</evidence>
<comment type="similarity">
    <text evidence="1">Belongs to the Gfo/Idh/MocA family.</text>
</comment>
<dbReference type="Pfam" id="PF01408">
    <property type="entry name" value="GFO_IDH_MocA"/>
    <property type="match status" value="1"/>
</dbReference>
<gene>
    <name evidence="5" type="primary">iolG</name>
    <name evidence="5" type="ORF">I8J29_29750</name>
</gene>
<evidence type="ECO:0000313" key="5">
    <source>
        <dbReference type="EMBL" id="MBO7748377.1"/>
    </source>
</evidence>
<protein>
    <submittedName>
        <fullName evidence="5">Inositol 2-dehydrogenase</fullName>
        <ecNumber evidence="5">1.1.1.18</ecNumber>
    </submittedName>
</protein>
<dbReference type="EMBL" id="JAGGDJ010000055">
    <property type="protein sequence ID" value="MBO7748377.1"/>
    <property type="molecule type" value="Genomic_DNA"/>
</dbReference>
<dbReference type="RefSeq" id="WP_208850943.1">
    <property type="nucleotide sequence ID" value="NZ_JAGGDJ010000055.1"/>
</dbReference>
<feature type="domain" description="GFO/IDH/MocA-like oxidoreductase" evidence="4">
    <location>
        <begin position="131"/>
        <end position="251"/>
    </location>
</feature>
<dbReference type="InterPro" id="IPR030827">
    <property type="entry name" value="Myo_inos_IolG"/>
</dbReference>
<name>A0ABS3WJ90_9BACL</name>
<comment type="caution">
    <text evidence="5">The sequence shown here is derived from an EMBL/GenBank/DDBJ whole genome shotgun (WGS) entry which is preliminary data.</text>
</comment>
<keyword evidence="6" id="KW-1185">Reference proteome</keyword>
<dbReference type="Gene3D" id="3.30.360.10">
    <property type="entry name" value="Dihydrodipicolinate Reductase, domain 2"/>
    <property type="match status" value="1"/>
</dbReference>
<proteinExistence type="inferred from homology"/>
<sequence length="345" mass="37348">MKPIGIGIIGAGRIGRLHAENLVRMSGVRIVAISDLFPDPAREWAAGIGIPKVSGDYRELLRDAEIDALLICSPTGTHVDIITEAAEAGKAIFCEKPVSLELERTYAAIEAADRAGVPLQIGFNRRFDPNFRQVKAYIEDGRIGDVHAVKITSRDPNPPTPEYVKTSGGLFLDMAIHDFDMARYLSGSEITEVYAMGGVLIDPAIGEMGDIDTAMISLKFANGAFGTIDNSRKACYGYDQRVEVFGADGCLTADNEYPNNVRVFDGTGIHGEKPKYFFLERYSASYVREIEDFLAAVRGEGSVPVQGRDGLQAELAARAAGISLREGRPVKISEVIDSLKEASAT</sequence>
<dbReference type="InterPro" id="IPR055170">
    <property type="entry name" value="GFO_IDH_MocA-like_dom"/>
</dbReference>
<dbReference type="PANTHER" id="PTHR42840">
    <property type="entry name" value="NAD(P)-BINDING ROSSMANN-FOLD SUPERFAMILY PROTEIN-RELATED"/>
    <property type="match status" value="1"/>
</dbReference>
<dbReference type="InterPro" id="IPR036291">
    <property type="entry name" value="NAD(P)-bd_dom_sf"/>
</dbReference>
<feature type="domain" description="Gfo/Idh/MocA-like oxidoreductase N-terminal" evidence="3">
    <location>
        <begin position="5"/>
        <end position="123"/>
    </location>
</feature>
<dbReference type="NCBIfam" id="TIGR04380">
    <property type="entry name" value="myo_inos_iolG"/>
    <property type="match status" value="1"/>
</dbReference>
<dbReference type="Pfam" id="PF22725">
    <property type="entry name" value="GFO_IDH_MocA_C3"/>
    <property type="match status" value="1"/>
</dbReference>
<dbReference type="SUPFAM" id="SSF55347">
    <property type="entry name" value="Glyceraldehyde-3-phosphate dehydrogenase-like, C-terminal domain"/>
    <property type="match status" value="1"/>
</dbReference>